<sequence>MRSRRQMHFCEMKLAMRCFRAHCSRYCSIHCVINLHQLCMQILPSNLNFFHPYC</sequence>
<proteinExistence type="predicted"/>
<name>A0A914L5X8_MELIC</name>
<evidence type="ECO:0000313" key="2">
    <source>
        <dbReference type="WBParaSite" id="Minc3s00239g08317"/>
    </source>
</evidence>
<protein>
    <submittedName>
        <fullName evidence="2">Uncharacterized protein</fullName>
    </submittedName>
</protein>
<accession>A0A914L5X8</accession>
<dbReference type="AlphaFoldDB" id="A0A914L5X8"/>
<dbReference type="WBParaSite" id="Minc3s00239g08317">
    <property type="protein sequence ID" value="Minc3s00239g08317"/>
    <property type="gene ID" value="Minc3s00239g08317"/>
</dbReference>
<dbReference type="Proteomes" id="UP000887563">
    <property type="component" value="Unplaced"/>
</dbReference>
<keyword evidence="1" id="KW-1185">Reference proteome</keyword>
<organism evidence="1 2">
    <name type="scientific">Meloidogyne incognita</name>
    <name type="common">Southern root-knot nematode worm</name>
    <name type="synonym">Oxyuris incognita</name>
    <dbReference type="NCBI Taxonomy" id="6306"/>
    <lineage>
        <taxon>Eukaryota</taxon>
        <taxon>Metazoa</taxon>
        <taxon>Ecdysozoa</taxon>
        <taxon>Nematoda</taxon>
        <taxon>Chromadorea</taxon>
        <taxon>Rhabditida</taxon>
        <taxon>Tylenchina</taxon>
        <taxon>Tylenchomorpha</taxon>
        <taxon>Tylenchoidea</taxon>
        <taxon>Meloidogynidae</taxon>
        <taxon>Meloidogyninae</taxon>
        <taxon>Meloidogyne</taxon>
        <taxon>Meloidogyne incognita group</taxon>
    </lineage>
</organism>
<reference evidence="2" key="1">
    <citation type="submission" date="2022-11" db="UniProtKB">
        <authorList>
            <consortium name="WormBaseParasite"/>
        </authorList>
    </citation>
    <scope>IDENTIFICATION</scope>
</reference>
<evidence type="ECO:0000313" key="1">
    <source>
        <dbReference type="Proteomes" id="UP000887563"/>
    </source>
</evidence>